<keyword evidence="11" id="KW-0999">Mitochondrion inner membrane</keyword>
<evidence type="ECO:0000256" key="20">
    <source>
        <dbReference type="SAM" id="MobiDB-lite"/>
    </source>
</evidence>
<dbReference type="SUPFAM" id="SSF53623">
    <property type="entry name" value="MurD-like peptide ligases, catalytic domain"/>
    <property type="match status" value="1"/>
</dbReference>
<name>A0A9Q1C4M4_HOLLE</name>
<comment type="similarity">
    <text evidence="5 17">Belongs to the folylpolyglutamate synthase family.</text>
</comment>
<evidence type="ECO:0000256" key="19">
    <source>
        <dbReference type="PIRSR" id="PIRSR038895-2"/>
    </source>
</evidence>
<dbReference type="PANTHER" id="PTHR11136">
    <property type="entry name" value="FOLYLPOLYGLUTAMATE SYNTHASE-RELATED"/>
    <property type="match status" value="1"/>
</dbReference>
<comment type="function">
    <text evidence="17">Catalyzes conversion of folates to polyglutamate derivatives allowing concentration of folate compounds in the cell and the intracellular retention of these cofactors, which are important substrates for most of the folate-dependent enzymes that are involved in one-carbon transfer reactions involved in purine, pyrimidine and amino acid synthesis.</text>
</comment>
<dbReference type="InterPro" id="IPR036565">
    <property type="entry name" value="Mur-like_cat_sf"/>
</dbReference>
<dbReference type="PROSITE" id="PS01011">
    <property type="entry name" value="FOLYLPOLYGLU_SYNT_1"/>
    <property type="match status" value="1"/>
</dbReference>
<dbReference type="GO" id="GO:0046872">
    <property type="term" value="F:metal ion binding"/>
    <property type="evidence" value="ECO:0007669"/>
    <property type="project" value="UniProtKB-KW"/>
</dbReference>
<dbReference type="PIRSF" id="PIRSF038895">
    <property type="entry name" value="FPGS"/>
    <property type="match status" value="1"/>
</dbReference>
<dbReference type="Gene3D" id="3.40.1190.10">
    <property type="entry name" value="Mur-like, catalytic domain"/>
    <property type="match status" value="1"/>
</dbReference>
<dbReference type="GO" id="GO:0005743">
    <property type="term" value="C:mitochondrial inner membrane"/>
    <property type="evidence" value="ECO:0007669"/>
    <property type="project" value="UniProtKB-SubCell"/>
</dbReference>
<comment type="cofactor">
    <cofactor evidence="17">
        <name>a monovalent cation</name>
        <dbReference type="ChEBI" id="CHEBI:60242"/>
    </cofactor>
    <text evidence="17">A monovalent cation.</text>
</comment>
<protein>
    <recommendedName>
        <fullName evidence="17">Folylpolyglutamate synthase</fullName>
        <ecNumber evidence="17">6.3.2.17</ecNumber>
    </recommendedName>
    <alternativeName>
        <fullName evidence="17">Folylpoly-gamma-glutamate synthetase</fullName>
    </alternativeName>
    <alternativeName>
        <fullName evidence="17">Tetrahydrofolylpolyglutamate synthase</fullName>
    </alternativeName>
</protein>
<dbReference type="GO" id="GO:0004326">
    <property type="term" value="F:tetrahydrofolylpolyglutamate synthase activity"/>
    <property type="evidence" value="ECO:0007669"/>
    <property type="project" value="UniProtKB-EC"/>
</dbReference>
<feature type="region of interest" description="Disordered" evidence="20">
    <location>
        <begin position="1"/>
        <end position="26"/>
    </location>
</feature>
<feature type="binding site" evidence="19">
    <location>
        <position position="221"/>
    </location>
    <ligand>
        <name>Mg(2+)</name>
        <dbReference type="ChEBI" id="CHEBI:18420"/>
        <label>1</label>
    </ligand>
</feature>
<dbReference type="GO" id="GO:0006730">
    <property type="term" value="P:one-carbon metabolic process"/>
    <property type="evidence" value="ECO:0007669"/>
    <property type="project" value="UniProtKB-KW"/>
</dbReference>
<evidence type="ECO:0000256" key="1">
    <source>
        <dbReference type="ARBA" id="ARBA00004273"/>
    </source>
</evidence>
<keyword evidence="14" id="KW-0496">Mitochondrion</keyword>
<evidence type="ECO:0000256" key="6">
    <source>
        <dbReference type="ARBA" id="ARBA00022490"/>
    </source>
</evidence>
<dbReference type="Proteomes" id="UP001152320">
    <property type="component" value="Chromosome 7"/>
</dbReference>
<feature type="compositionally biased region" description="Polar residues" evidence="20">
    <location>
        <begin position="1"/>
        <end position="11"/>
    </location>
</feature>
<dbReference type="SUPFAM" id="SSF53244">
    <property type="entry name" value="MurD-like peptide ligases, peptide-binding domain"/>
    <property type="match status" value="1"/>
</dbReference>
<evidence type="ECO:0000256" key="10">
    <source>
        <dbReference type="ARBA" id="ARBA00022741"/>
    </source>
</evidence>
<dbReference type="Gene3D" id="3.90.190.20">
    <property type="entry name" value="Mur ligase, C-terminal domain"/>
    <property type="match status" value="1"/>
</dbReference>
<feature type="binding site" evidence="19">
    <location>
        <position position="193"/>
    </location>
    <ligand>
        <name>Mg(2+)</name>
        <dbReference type="ChEBI" id="CHEBI:18420"/>
        <label>1</label>
    </ligand>
</feature>
<dbReference type="GO" id="GO:0005829">
    <property type="term" value="C:cytosol"/>
    <property type="evidence" value="ECO:0007669"/>
    <property type="project" value="TreeGrafter"/>
</dbReference>
<evidence type="ECO:0000313" key="21">
    <source>
        <dbReference type="EMBL" id="KAJ8038606.1"/>
    </source>
</evidence>
<gene>
    <name evidence="21" type="ORF">HOLleu_16069</name>
</gene>
<feature type="region of interest" description="Disordered" evidence="20">
    <location>
        <begin position="331"/>
        <end position="350"/>
    </location>
</feature>
<dbReference type="GO" id="GO:0005524">
    <property type="term" value="F:ATP binding"/>
    <property type="evidence" value="ECO:0007669"/>
    <property type="project" value="UniProtKB-KW"/>
</dbReference>
<keyword evidence="9 19" id="KW-0479">Metal-binding</keyword>
<comment type="catalytic activity">
    <reaction evidence="16 17">
        <text>(6S)-5,6,7,8-tetrahydrofolyl-(gamma-L-Glu)(n) + L-glutamate + ATP = (6S)-5,6,7,8-tetrahydrofolyl-(gamma-L-Glu)(n+1) + ADP + phosphate + H(+)</text>
        <dbReference type="Rhea" id="RHEA:10580"/>
        <dbReference type="Rhea" id="RHEA-COMP:14738"/>
        <dbReference type="Rhea" id="RHEA-COMP:14740"/>
        <dbReference type="ChEBI" id="CHEBI:15378"/>
        <dbReference type="ChEBI" id="CHEBI:29985"/>
        <dbReference type="ChEBI" id="CHEBI:30616"/>
        <dbReference type="ChEBI" id="CHEBI:43474"/>
        <dbReference type="ChEBI" id="CHEBI:141005"/>
        <dbReference type="ChEBI" id="CHEBI:456216"/>
        <dbReference type="EC" id="6.3.2.17"/>
    </reaction>
</comment>
<comment type="subcellular location">
    <subcellularLocation>
        <location evidence="3">Cytoplasm</location>
    </subcellularLocation>
    <subcellularLocation>
        <location evidence="1">Mitochondrion inner membrane</location>
    </subcellularLocation>
    <subcellularLocation>
        <location evidence="2">Mitochondrion matrix</location>
    </subcellularLocation>
</comment>
<organism evidence="21 22">
    <name type="scientific">Holothuria leucospilota</name>
    <name type="common">Black long sea cucumber</name>
    <name type="synonym">Mertensiothuria leucospilota</name>
    <dbReference type="NCBI Taxonomy" id="206669"/>
    <lineage>
        <taxon>Eukaryota</taxon>
        <taxon>Metazoa</taxon>
        <taxon>Echinodermata</taxon>
        <taxon>Eleutherozoa</taxon>
        <taxon>Echinozoa</taxon>
        <taxon>Holothuroidea</taxon>
        <taxon>Aspidochirotacea</taxon>
        <taxon>Aspidochirotida</taxon>
        <taxon>Holothuriidae</taxon>
        <taxon>Holothuria</taxon>
    </lineage>
</organism>
<comment type="pathway">
    <text evidence="4 17">Cofactor biosynthesis; tetrahydrofolylpolyglutamate biosynthesis.</text>
</comment>
<keyword evidence="15" id="KW-0472">Membrane</keyword>
<evidence type="ECO:0000256" key="13">
    <source>
        <dbReference type="ARBA" id="ARBA00022842"/>
    </source>
</evidence>
<keyword evidence="6" id="KW-0963">Cytoplasm</keyword>
<evidence type="ECO:0000256" key="3">
    <source>
        <dbReference type="ARBA" id="ARBA00004496"/>
    </source>
</evidence>
<evidence type="ECO:0000256" key="11">
    <source>
        <dbReference type="ARBA" id="ARBA00022792"/>
    </source>
</evidence>
<evidence type="ECO:0000256" key="16">
    <source>
        <dbReference type="ARBA" id="ARBA00047493"/>
    </source>
</evidence>
<dbReference type="EMBL" id="JAIZAY010000007">
    <property type="protein sequence ID" value="KAJ8038606.1"/>
    <property type="molecule type" value="Genomic_DNA"/>
</dbReference>
<keyword evidence="22" id="KW-1185">Reference proteome</keyword>
<keyword evidence="8 17" id="KW-0436">Ligase</keyword>
<keyword evidence="10 18" id="KW-0547">Nucleotide-binding</keyword>
<evidence type="ECO:0000256" key="15">
    <source>
        <dbReference type="ARBA" id="ARBA00023136"/>
    </source>
</evidence>
<dbReference type="EC" id="6.3.2.17" evidence="17"/>
<comment type="caution">
    <text evidence="21">The sequence shown here is derived from an EMBL/GenBank/DDBJ whole genome shotgun (WGS) entry which is preliminary data.</text>
</comment>
<evidence type="ECO:0000313" key="22">
    <source>
        <dbReference type="Proteomes" id="UP001152320"/>
    </source>
</evidence>
<evidence type="ECO:0000256" key="14">
    <source>
        <dbReference type="ARBA" id="ARBA00023128"/>
    </source>
</evidence>
<keyword evidence="13 19" id="KW-0460">Magnesium</keyword>
<evidence type="ECO:0000256" key="2">
    <source>
        <dbReference type="ARBA" id="ARBA00004305"/>
    </source>
</evidence>
<dbReference type="AlphaFoldDB" id="A0A9Q1C4M4"/>
<keyword evidence="12 18" id="KW-0067">ATP-binding</keyword>
<dbReference type="InterPro" id="IPR001645">
    <property type="entry name" value="Folylpolyglutamate_synth"/>
</dbReference>
<dbReference type="InterPro" id="IPR023600">
    <property type="entry name" value="Folylpolyglutamate_synth_euk"/>
</dbReference>
<feature type="binding site" evidence="18">
    <location>
        <position position="391"/>
    </location>
    <ligand>
        <name>ATP</name>
        <dbReference type="ChEBI" id="CHEBI:30616"/>
    </ligand>
</feature>
<dbReference type="NCBIfam" id="TIGR01499">
    <property type="entry name" value="folC"/>
    <property type="match status" value="1"/>
</dbReference>
<evidence type="ECO:0000256" key="7">
    <source>
        <dbReference type="ARBA" id="ARBA00022563"/>
    </source>
</evidence>
<feature type="region of interest" description="Disordered" evidence="20">
    <location>
        <begin position="490"/>
        <end position="511"/>
    </location>
</feature>
<feature type="binding site" evidence="19">
    <location>
        <position position="120"/>
    </location>
    <ligand>
        <name>Mg(2+)</name>
        <dbReference type="ChEBI" id="CHEBI:18420"/>
        <label>1</label>
    </ligand>
</feature>
<evidence type="ECO:0000256" key="4">
    <source>
        <dbReference type="ARBA" id="ARBA00005150"/>
    </source>
</evidence>
<dbReference type="InterPro" id="IPR018109">
    <property type="entry name" value="Folylpolyglutamate_synth_CS"/>
</dbReference>
<dbReference type="OrthoDB" id="5212574at2759"/>
<feature type="compositionally biased region" description="Basic and acidic residues" evidence="20">
    <location>
        <begin position="490"/>
        <end position="499"/>
    </location>
</feature>
<dbReference type="InterPro" id="IPR036615">
    <property type="entry name" value="Mur_ligase_C_dom_sf"/>
</dbReference>
<proteinExistence type="inferred from homology"/>
<evidence type="ECO:0000256" key="5">
    <source>
        <dbReference type="ARBA" id="ARBA00008276"/>
    </source>
</evidence>
<feature type="binding site" evidence="18">
    <location>
        <position position="377"/>
    </location>
    <ligand>
        <name>ATP</name>
        <dbReference type="ChEBI" id="CHEBI:30616"/>
    </ligand>
</feature>
<accession>A0A9Q1C4M4</accession>
<evidence type="ECO:0000256" key="18">
    <source>
        <dbReference type="PIRSR" id="PIRSR038895-1"/>
    </source>
</evidence>
<evidence type="ECO:0000256" key="8">
    <source>
        <dbReference type="ARBA" id="ARBA00022598"/>
    </source>
</evidence>
<evidence type="ECO:0000256" key="17">
    <source>
        <dbReference type="PIRNR" id="PIRNR038895"/>
    </source>
</evidence>
<sequence length="589" mass="65726">MADLINKQSYTREVPPQMKSEVASSSDVSTKAYQESIIKLNSLQSTPEELKLKKHNANLPAKSHGVKLMTEYLNRCGLNMEKIHQIPVIHVAGTKGKGSVCAFTESIIRKYGKTTGLYTSPHLIEVRERIRINGKPLDYDKFANYFFEIFTRLTDTKKDFGEDLPNYPRMLLVLGFYTFWKEKARSVDVAVIEVGMGGEYDSTNFIGKPIVTGISSLGMDHLKSLGDTIAQIAWHKAGIFKPGRPAFTVPQPLDAMKEILERAKEIGTEVQCVTVSDKQDFGKQHLELGIGGKCQTSNATLSIHLCREFLEKRSISESIFREISPDVHPPQCKLKSRVGERKSDLSNGSGLGMTSAKPFVLPEEFKAGLRDCYWPGRCQQVERDKVTYYVDGAHTQRSIENCVEWFLDASGKEEALKSGRTVKMLVFNLKANKYKPSLIKPLLSCKFVGAAFCPNYIEDKKENPGDQTCCFTERGTEQDKSRDLMQKFEDLKTTSKDASSEEGSYKSSPKDVEEQVLTRPVKCVNLPSIQSALQWASAGKDEKMGSPDIQNFPLPETANKADRIQVLVTGSLYLVGGALTLLDRQLASK</sequence>
<keyword evidence="7 17" id="KW-0554">One-carbon metabolism</keyword>
<reference evidence="21" key="1">
    <citation type="submission" date="2021-10" db="EMBL/GenBank/DDBJ databases">
        <title>Tropical sea cucumber genome reveals ecological adaptation and Cuvierian tubules defense mechanism.</title>
        <authorList>
            <person name="Chen T."/>
        </authorList>
    </citation>
    <scope>NUCLEOTIDE SEQUENCE</scope>
    <source>
        <strain evidence="21">Nanhai2018</strain>
        <tissue evidence="21">Muscle</tissue>
    </source>
</reference>
<evidence type="ECO:0000256" key="9">
    <source>
        <dbReference type="ARBA" id="ARBA00022723"/>
    </source>
</evidence>
<dbReference type="GO" id="GO:0005759">
    <property type="term" value="C:mitochondrial matrix"/>
    <property type="evidence" value="ECO:0007669"/>
    <property type="project" value="UniProtKB-SubCell"/>
</dbReference>
<dbReference type="PANTHER" id="PTHR11136:SF5">
    <property type="entry name" value="FOLYLPOLYGLUTAMATE SYNTHASE, MITOCHONDRIAL"/>
    <property type="match status" value="1"/>
</dbReference>
<evidence type="ECO:0000256" key="12">
    <source>
        <dbReference type="ARBA" id="ARBA00022840"/>
    </source>
</evidence>